<dbReference type="Proteomes" id="UP000198211">
    <property type="component" value="Unassembled WGS sequence"/>
</dbReference>
<protein>
    <recommendedName>
        <fullName evidence="4">Retrotransposon gag domain-containing protein</fullName>
    </recommendedName>
</protein>
<evidence type="ECO:0000313" key="2">
    <source>
        <dbReference type="EMBL" id="OWY97647.1"/>
    </source>
</evidence>
<proteinExistence type="predicted"/>
<evidence type="ECO:0000256" key="1">
    <source>
        <dbReference type="SAM" id="MobiDB-lite"/>
    </source>
</evidence>
<gene>
    <name evidence="2" type="ORF">PHMEG_00031776</name>
</gene>
<sequence>MEEMDPTPRFEIAQHRPLGKITPFRGRLDESENSMQWLRGFVYEVKGTRTPPNEWCMAFQRSLRDGAVHWHRALSRKTKRTWSLLSDKLIGYYCSQFSQSASTRYYRAKRSDKEHIRNYLNRLNGYARSANIRSANIKFERSGREVKEHDKHFMETCGDRDLERQLTPRQLRDIHTLEDIVSNIQKAEKRVSNRSSSQSSSRRDDKRHTSSSGSYGRHDSRSRSQERSPSEPRHTSRVVLVVASVTDLITELQTRASSERPDEYSNNYSNDDPIDFYEGDEADQDECDSDCGSRDEMQGEDPYSDQDERLVAAANDNERRNAANGMTRVHKIMDNSQVDLVKVDSDLQLNLDRGSTITVVDAVSRDQVTVHV</sequence>
<feature type="compositionally biased region" description="Basic and acidic residues" evidence="1">
    <location>
        <begin position="216"/>
        <end position="234"/>
    </location>
</feature>
<accession>A0A225UXZ3</accession>
<dbReference type="EMBL" id="NBNE01010219">
    <property type="protein sequence ID" value="OWY97647.1"/>
    <property type="molecule type" value="Genomic_DNA"/>
</dbReference>
<feature type="region of interest" description="Disordered" evidence="1">
    <location>
        <begin position="253"/>
        <end position="306"/>
    </location>
</feature>
<name>A0A225UXZ3_9STRA</name>
<comment type="caution">
    <text evidence="2">The sequence shown here is derived from an EMBL/GenBank/DDBJ whole genome shotgun (WGS) entry which is preliminary data.</text>
</comment>
<feature type="region of interest" description="Disordered" evidence="1">
    <location>
        <begin position="185"/>
        <end position="239"/>
    </location>
</feature>
<reference evidence="3" key="1">
    <citation type="submission" date="2017-03" db="EMBL/GenBank/DDBJ databases">
        <title>Phytopthora megakarya and P. palmivora, two closely related causual agents of cacao black pod achieved similar genome size and gene model numbers by different mechanisms.</title>
        <authorList>
            <person name="Ali S."/>
            <person name="Shao J."/>
            <person name="Larry D.J."/>
            <person name="Kronmiller B."/>
            <person name="Shen D."/>
            <person name="Strem M.D."/>
            <person name="Melnick R.L."/>
            <person name="Guiltinan M.J."/>
            <person name="Tyler B.M."/>
            <person name="Meinhardt L.W."/>
            <person name="Bailey B.A."/>
        </authorList>
    </citation>
    <scope>NUCLEOTIDE SEQUENCE [LARGE SCALE GENOMIC DNA]</scope>
    <source>
        <strain evidence="3">zdho120</strain>
    </source>
</reference>
<dbReference type="AlphaFoldDB" id="A0A225UXZ3"/>
<evidence type="ECO:0008006" key="4">
    <source>
        <dbReference type="Google" id="ProtNLM"/>
    </source>
</evidence>
<keyword evidence="3" id="KW-1185">Reference proteome</keyword>
<feature type="compositionally biased region" description="Acidic residues" evidence="1">
    <location>
        <begin position="272"/>
        <end position="289"/>
    </location>
</feature>
<evidence type="ECO:0000313" key="3">
    <source>
        <dbReference type="Proteomes" id="UP000198211"/>
    </source>
</evidence>
<organism evidence="2 3">
    <name type="scientific">Phytophthora megakarya</name>
    <dbReference type="NCBI Taxonomy" id="4795"/>
    <lineage>
        <taxon>Eukaryota</taxon>
        <taxon>Sar</taxon>
        <taxon>Stramenopiles</taxon>
        <taxon>Oomycota</taxon>
        <taxon>Peronosporomycetes</taxon>
        <taxon>Peronosporales</taxon>
        <taxon>Peronosporaceae</taxon>
        <taxon>Phytophthora</taxon>
    </lineage>
</organism>